<accession>A0A3M7H1I6</accession>
<feature type="region of interest" description="Disordered" evidence="1">
    <location>
        <begin position="172"/>
        <end position="207"/>
    </location>
</feature>
<sequence length="383" mass="42976">MAKEKPETPRNKVSLASAKAVPIFLSLLVVYASYVVVGPFSIDYLINNEDPVKRNISAGIALPIVWFVLLIPVATSYARLLYVVSKDPGYIPFGDDEAAGAPPPDFWMRDVSHVQWIVALSLGGFFVFFTLGMVINTMRMIFHNATTIEEAGPRTILMAVVLPPELQGDAIGRPSPIYSPPTSRSGHSDSEQPFVSEIDDPSHSSYFSKGGSRGWPLRRLARSKAWKGTVTYPLPNNLPTDRPPIPAPEPRTFAILETWPGMNPWDLGSTYLNFTAVFGTKLHHWLLPIRHSPCCEHSSAVSLYPLGPQFEEMLEEVGMVQREFKNAQDSNRPRDKANRKRRPRLGEGWQNGERPDGWISEKEARRVRNQARARMRIDDDFVP</sequence>
<feature type="compositionally biased region" description="Basic and acidic residues" evidence="1">
    <location>
        <begin position="353"/>
        <end position="366"/>
    </location>
</feature>
<gene>
    <name evidence="3" type="ORF">D0862_04466</name>
</gene>
<feature type="transmembrane region" description="Helical" evidence="2">
    <location>
        <begin position="114"/>
        <end position="135"/>
    </location>
</feature>
<dbReference type="EMBL" id="QWIQ01000108">
    <property type="protein sequence ID" value="RMZ06885.1"/>
    <property type="molecule type" value="Genomic_DNA"/>
</dbReference>
<dbReference type="Proteomes" id="UP000281468">
    <property type="component" value="Unassembled WGS sequence"/>
</dbReference>
<keyword evidence="2" id="KW-1133">Transmembrane helix</keyword>
<feature type="transmembrane region" description="Helical" evidence="2">
    <location>
        <begin position="20"/>
        <end position="46"/>
    </location>
</feature>
<keyword evidence="2" id="KW-0812">Transmembrane</keyword>
<comment type="caution">
    <text evidence="3">The sequence shown here is derived from an EMBL/GenBank/DDBJ whole genome shotgun (WGS) entry which is preliminary data.</text>
</comment>
<keyword evidence="2" id="KW-0472">Membrane</keyword>
<evidence type="ECO:0000313" key="3">
    <source>
        <dbReference type="EMBL" id="RMZ06885.1"/>
    </source>
</evidence>
<evidence type="ECO:0000313" key="4">
    <source>
        <dbReference type="Proteomes" id="UP000281468"/>
    </source>
</evidence>
<evidence type="ECO:0000256" key="1">
    <source>
        <dbReference type="SAM" id="MobiDB-lite"/>
    </source>
</evidence>
<organism evidence="3 4">
    <name type="scientific">Hortaea werneckii</name>
    <name type="common">Black yeast</name>
    <name type="synonym">Cladosporium werneckii</name>
    <dbReference type="NCBI Taxonomy" id="91943"/>
    <lineage>
        <taxon>Eukaryota</taxon>
        <taxon>Fungi</taxon>
        <taxon>Dikarya</taxon>
        <taxon>Ascomycota</taxon>
        <taxon>Pezizomycotina</taxon>
        <taxon>Dothideomycetes</taxon>
        <taxon>Dothideomycetidae</taxon>
        <taxon>Mycosphaerellales</taxon>
        <taxon>Teratosphaeriaceae</taxon>
        <taxon>Hortaea</taxon>
    </lineage>
</organism>
<reference evidence="3 4" key="1">
    <citation type="journal article" date="2018" name="BMC Genomics">
        <title>Genomic evidence for intraspecific hybridization in a clonal and extremely halotolerant yeast.</title>
        <authorList>
            <person name="Gostincar C."/>
            <person name="Stajich J.E."/>
            <person name="Zupancic J."/>
            <person name="Zalar P."/>
            <person name="Gunde-Cimerman N."/>
        </authorList>
    </citation>
    <scope>NUCLEOTIDE SEQUENCE [LARGE SCALE GENOMIC DNA]</scope>
    <source>
        <strain evidence="3 4">EXF-171</strain>
    </source>
</reference>
<name>A0A3M7H1I6_HORWE</name>
<feature type="transmembrane region" description="Helical" evidence="2">
    <location>
        <begin position="58"/>
        <end position="78"/>
    </location>
</feature>
<dbReference type="AlphaFoldDB" id="A0A3M7H1I6"/>
<feature type="compositionally biased region" description="Basic and acidic residues" evidence="1">
    <location>
        <begin position="324"/>
        <end position="336"/>
    </location>
</feature>
<evidence type="ECO:0008006" key="5">
    <source>
        <dbReference type="Google" id="ProtNLM"/>
    </source>
</evidence>
<proteinExistence type="predicted"/>
<feature type="region of interest" description="Disordered" evidence="1">
    <location>
        <begin position="324"/>
        <end position="383"/>
    </location>
</feature>
<protein>
    <recommendedName>
        <fullName evidence="5">Palmitoyltransferase</fullName>
    </recommendedName>
</protein>
<evidence type="ECO:0000256" key="2">
    <source>
        <dbReference type="SAM" id="Phobius"/>
    </source>
</evidence>